<dbReference type="AlphaFoldDB" id="A0A2J7ZHZ6"/>
<dbReference type="InterPro" id="IPR036412">
    <property type="entry name" value="HAD-like_sf"/>
</dbReference>
<name>A0A2J7ZHZ6_9CHLO</name>
<evidence type="ECO:0000256" key="7">
    <source>
        <dbReference type="ARBA" id="ARBA00022842"/>
    </source>
</evidence>
<sequence>MMLNMSLSLAASGVQHPRGNSLARVPPPPTRRPAGALPAALRIGANARAGPFARSVMVAAVANENGNGVKSAYTPKTEPTDRVLSIWRKVDAVCFDVDCTVTINDSLDLLAEFMGVKEEVEALTNKAMDGSISLAQSLEDRLSIINCSPTDVRNFITANPPSSRLTPGIKDLITALKARGVHIYLISGGFRELILPLAAYLGIPKENVFANRMNWQWDDETGEPTKLMGFDLSEPTAHNQGKVEAIAGIRQRNPYNTVVMIGDGITDLEAVQQTGGADLFIGFGGVIERPMVAADAEWFVYDYATLVRTLARYKVAMVGSGAWACAAVRMVAQNTEMDDPADEFVDEVTMWTHEEDYQGRKLTEVINETHENPHYLPGVSLGPNVRAEPNLEAAVKDADLIIFCAPHQFMHGICKQLIGKVGPAG</sequence>
<dbReference type="EC" id="3.1.3.3" evidence="3"/>
<dbReference type="GO" id="GO:0046168">
    <property type="term" value="P:glycerol-3-phosphate catabolic process"/>
    <property type="evidence" value="ECO:0007669"/>
    <property type="project" value="InterPro"/>
</dbReference>
<keyword evidence="4" id="KW-0028">Amino-acid biosynthesis</keyword>
<keyword evidence="6" id="KW-0378">Hydrolase</keyword>
<comment type="cofactor">
    <cofactor evidence="1">
        <name>Mg(2+)</name>
        <dbReference type="ChEBI" id="CHEBI:18420"/>
    </cofactor>
</comment>
<feature type="region of interest" description="Disordered" evidence="9">
    <location>
        <begin position="14"/>
        <end position="33"/>
    </location>
</feature>
<evidence type="ECO:0000256" key="1">
    <source>
        <dbReference type="ARBA" id="ARBA00001946"/>
    </source>
</evidence>
<evidence type="ECO:0000256" key="2">
    <source>
        <dbReference type="ARBA" id="ARBA00005135"/>
    </source>
</evidence>
<dbReference type="NCBIfam" id="TIGR01488">
    <property type="entry name" value="HAD-SF-IB"/>
    <property type="match status" value="1"/>
</dbReference>
<dbReference type="CDD" id="cd04309">
    <property type="entry name" value="HAD_PSP_eu"/>
    <property type="match status" value="1"/>
</dbReference>
<comment type="pathway">
    <text evidence="2">Amino-acid biosynthesis; L-serine biosynthesis; L-serine from 3-phospho-D-glycerate: step 3/3.</text>
</comment>
<dbReference type="Gene3D" id="3.40.50.1000">
    <property type="entry name" value="HAD superfamily/HAD-like"/>
    <property type="match status" value="1"/>
</dbReference>
<dbReference type="InterPro" id="IPR011128">
    <property type="entry name" value="G3P_DH_NAD-dep_N"/>
</dbReference>
<dbReference type="Pfam" id="PF00702">
    <property type="entry name" value="Hydrolase"/>
    <property type="match status" value="1"/>
</dbReference>
<evidence type="ECO:0000256" key="9">
    <source>
        <dbReference type="SAM" id="MobiDB-lite"/>
    </source>
</evidence>
<reference evidence="11 12" key="1">
    <citation type="journal article" date="2017" name="Mol. Biol. Evol.">
        <title>The 4-celled Tetrabaena socialis nuclear genome reveals the essential components for genetic control of cell number at the origin of multicellularity in the volvocine lineage.</title>
        <authorList>
            <person name="Featherston J."/>
            <person name="Arakaki Y."/>
            <person name="Hanschen E.R."/>
            <person name="Ferris P.J."/>
            <person name="Michod R.E."/>
            <person name="Olson B.J.S.C."/>
            <person name="Nozaki H."/>
            <person name="Durand P.M."/>
        </authorList>
    </citation>
    <scope>NUCLEOTIDE SEQUENCE [LARGE SCALE GENOMIC DNA]</scope>
    <source>
        <strain evidence="11 12">NIES-571</strain>
    </source>
</reference>
<dbReference type="GO" id="GO:0016616">
    <property type="term" value="F:oxidoreductase activity, acting on the CH-OH group of donors, NAD or NADP as acceptor"/>
    <property type="evidence" value="ECO:0007669"/>
    <property type="project" value="InterPro"/>
</dbReference>
<keyword evidence="8" id="KW-0718">Serine biosynthesis</keyword>
<evidence type="ECO:0000256" key="8">
    <source>
        <dbReference type="ARBA" id="ARBA00023299"/>
    </source>
</evidence>
<dbReference type="Gene3D" id="1.10.150.210">
    <property type="entry name" value="Phosphoserine phosphatase, domain 2"/>
    <property type="match status" value="1"/>
</dbReference>
<dbReference type="EMBL" id="PGGS01001984">
    <property type="protein sequence ID" value="PNG99890.1"/>
    <property type="molecule type" value="Genomic_DNA"/>
</dbReference>
<gene>
    <name evidence="11" type="ORF">TSOC_014319</name>
</gene>
<dbReference type="PANTHER" id="PTHR43344:SF2">
    <property type="entry name" value="PHOSPHOSERINE PHOSPHATASE"/>
    <property type="match status" value="1"/>
</dbReference>
<evidence type="ECO:0000256" key="6">
    <source>
        <dbReference type="ARBA" id="ARBA00022801"/>
    </source>
</evidence>
<evidence type="ECO:0000259" key="10">
    <source>
        <dbReference type="Pfam" id="PF01210"/>
    </source>
</evidence>
<dbReference type="GO" id="GO:0005737">
    <property type="term" value="C:cytoplasm"/>
    <property type="evidence" value="ECO:0007669"/>
    <property type="project" value="TreeGrafter"/>
</dbReference>
<dbReference type="Gene3D" id="3.40.50.720">
    <property type="entry name" value="NAD(P)-binding Rossmann-like Domain"/>
    <property type="match status" value="1"/>
</dbReference>
<dbReference type="InterPro" id="IPR006168">
    <property type="entry name" value="G3P_DH_NAD-dep"/>
</dbReference>
<dbReference type="Proteomes" id="UP000236333">
    <property type="component" value="Unassembled WGS sequence"/>
</dbReference>
<evidence type="ECO:0000256" key="3">
    <source>
        <dbReference type="ARBA" id="ARBA00012640"/>
    </source>
</evidence>
<feature type="non-terminal residue" evidence="11">
    <location>
        <position position="425"/>
    </location>
</feature>
<dbReference type="GO" id="GO:0000287">
    <property type="term" value="F:magnesium ion binding"/>
    <property type="evidence" value="ECO:0007669"/>
    <property type="project" value="TreeGrafter"/>
</dbReference>
<proteinExistence type="predicted"/>
<evidence type="ECO:0000256" key="4">
    <source>
        <dbReference type="ARBA" id="ARBA00022605"/>
    </source>
</evidence>
<dbReference type="InterPro" id="IPR050582">
    <property type="entry name" value="HAD-like_SerB"/>
</dbReference>
<dbReference type="PANTHER" id="PTHR43344">
    <property type="entry name" value="PHOSPHOSERINE PHOSPHATASE"/>
    <property type="match status" value="1"/>
</dbReference>
<keyword evidence="12" id="KW-1185">Reference proteome</keyword>
<evidence type="ECO:0000313" key="11">
    <source>
        <dbReference type="EMBL" id="PNG99890.1"/>
    </source>
</evidence>
<dbReference type="GO" id="GO:0036424">
    <property type="term" value="F:L-phosphoserine phosphatase activity"/>
    <property type="evidence" value="ECO:0007669"/>
    <property type="project" value="TreeGrafter"/>
</dbReference>
<dbReference type="InterPro" id="IPR023214">
    <property type="entry name" value="HAD_sf"/>
</dbReference>
<dbReference type="PRINTS" id="PR00077">
    <property type="entry name" value="GPDHDRGNASE"/>
</dbReference>
<keyword evidence="5" id="KW-0479">Metal-binding</keyword>
<feature type="domain" description="Glycerol-3-phosphate dehydrogenase NAD-dependent N-terminal" evidence="10">
    <location>
        <begin position="314"/>
        <end position="420"/>
    </location>
</feature>
<evidence type="ECO:0000313" key="12">
    <source>
        <dbReference type="Proteomes" id="UP000236333"/>
    </source>
</evidence>
<organism evidence="11 12">
    <name type="scientific">Tetrabaena socialis</name>
    <dbReference type="NCBI Taxonomy" id="47790"/>
    <lineage>
        <taxon>Eukaryota</taxon>
        <taxon>Viridiplantae</taxon>
        <taxon>Chlorophyta</taxon>
        <taxon>core chlorophytes</taxon>
        <taxon>Chlorophyceae</taxon>
        <taxon>CS clade</taxon>
        <taxon>Chlamydomonadales</taxon>
        <taxon>Tetrabaenaceae</taxon>
        <taxon>Tetrabaena</taxon>
    </lineage>
</organism>
<dbReference type="SUPFAM" id="SSF56784">
    <property type="entry name" value="HAD-like"/>
    <property type="match status" value="1"/>
</dbReference>
<dbReference type="SUPFAM" id="SSF51735">
    <property type="entry name" value="NAD(P)-binding Rossmann-fold domains"/>
    <property type="match status" value="1"/>
</dbReference>
<dbReference type="GO" id="GO:0006564">
    <property type="term" value="P:L-serine biosynthetic process"/>
    <property type="evidence" value="ECO:0007669"/>
    <property type="project" value="UniProtKB-KW"/>
</dbReference>
<dbReference type="GO" id="GO:0051287">
    <property type="term" value="F:NAD binding"/>
    <property type="evidence" value="ECO:0007669"/>
    <property type="project" value="InterPro"/>
</dbReference>
<evidence type="ECO:0000256" key="5">
    <source>
        <dbReference type="ARBA" id="ARBA00022723"/>
    </source>
</evidence>
<keyword evidence="7" id="KW-0460">Magnesium</keyword>
<dbReference type="InterPro" id="IPR036291">
    <property type="entry name" value="NAD(P)-bd_dom_sf"/>
</dbReference>
<comment type="caution">
    <text evidence="11">The sequence shown here is derived from an EMBL/GenBank/DDBJ whole genome shotgun (WGS) entry which is preliminary data.</text>
</comment>
<accession>A0A2J7ZHZ6</accession>
<dbReference type="Pfam" id="PF01210">
    <property type="entry name" value="NAD_Gly3P_dh_N"/>
    <property type="match status" value="1"/>
</dbReference>
<protein>
    <recommendedName>
        <fullName evidence="3">phosphoserine phosphatase</fullName>
        <ecNumber evidence="3">3.1.3.3</ecNumber>
    </recommendedName>
</protein>
<dbReference type="OrthoDB" id="504756at2759"/>